<name>T1I3J4_RHOPR</name>
<dbReference type="VEuPathDB" id="VectorBase:RPRC010863"/>
<sequence>MEHDLLYERARSFDDIHVSDAKAIKQFGKDFITTAENKLRKDGKPFNEGNYRWGYKVYYRQAQRRAQETQRRRRQRRFERIQESREEEPEEGPSRKPATGESHFEEFLSAQQPSDQEIEEMTVNQSHEELPASRIRRETTAGNQTTAISGSSATGGINNDIRYISAAKAGMAHFAFEHVHLINTWGNAYKVATPGTEFKTKVMLTSLACLPVSAVCFWMSYAEYKNLPDGTRIVRVECIVTPKGFKTSFDTGTSITSSANNTQGVFGQCAVGLNNKLMIRNYEIERNTTAPMVIDNFNVPKTHDISERLWGHHMYDDNYDVSIPTCMGISRALKLYAGILQPYKDTDKNKQVSAGWPELNKHLKMYNYLDHIDIPVVHYHYDIKTNVLKAKQTQIDIDDAAHHECIMGGEDISLYKGKVDKEAVTITKINKLNSIKRTENSYDNYIKECVEQCHSVTILDHTPPNSGHAQPSLHIGILPIQSNAPDKELQEYVTACATWEVKTRIELVTDYNQDYIHNSLYGPNRTPFGSKPFGIGMMYNNSILGFAPSLN</sequence>
<proteinExistence type="predicted"/>
<dbReference type="GO" id="GO:0005198">
    <property type="term" value="F:structural molecule activity"/>
    <property type="evidence" value="ECO:0007669"/>
    <property type="project" value="InterPro"/>
</dbReference>
<protein>
    <submittedName>
        <fullName evidence="2">Uncharacterized protein</fullName>
    </submittedName>
</protein>
<dbReference type="SUPFAM" id="SSF88645">
    <property type="entry name" value="ssDNA viruses"/>
    <property type="match status" value="1"/>
</dbReference>
<dbReference type="AlphaFoldDB" id="T1I3J4"/>
<organism evidence="2 3">
    <name type="scientific">Rhodnius prolixus</name>
    <name type="common">Triatomid bug</name>
    <dbReference type="NCBI Taxonomy" id="13249"/>
    <lineage>
        <taxon>Eukaryota</taxon>
        <taxon>Metazoa</taxon>
        <taxon>Ecdysozoa</taxon>
        <taxon>Arthropoda</taxon>
        <taxon>Hexapoda</taxon>
        <taxon>Insecta</taxon>
        <taxon>Pterygota</taxon>
        <taxon>Neoptera</taxon>
        <taxon>Paraneoptera</taxon>
        <taxon>Hemiptera</taxon>
        <taxon>Heteroptera</taxon>
        <taxon>Panheteroptera</taxon>
        <taxon>Cimicomorpha</taxon>
        <taxon>Reduviidae</taxon>
        <taxon>Triatominae</taxon>
        <taxon>Rhodnius</taxon>
    </lineage>
</organism>
<feature type="compositionally biased region" description="Basic and acidic residues" evidence="1">
    <location>
        <begin position="126"/>
        <end position="139"/>
    </location>
</feature>
<dbReference type="InterPro" id="IPR016184">
    <property type="entry name" value="Capsid/spike_ssDNA_virus"/>
</dbReference>
<reference evidence="2" key="1">
    <citation type="submission" date="2015-05" db="UniProtKB">
        <authorList>
            <consortium name="EnsemblMetazoa"/>
        </authorList>
    </citation>
    <scope>IDENTIFICATION</scope>
</reference>
<feature type="compositionally biased region" description="Polar residues" evidence="1">
    <location>
        <begin position="140"/>
        <end position="153"/>
    </location>
</feature>
<dbReference type="InParanoid" id="T1I3J4"/>
<feature type="region of interest" description="Disordered" evidence="1">
    <location>
        <begin position="64"/>
        <end position="153"/>
    </location>
</feature>
<dbReference type="Pfam" id="PF02336">
    <property type="entry name" value="Denso_VP4"/>
    <property type="match status" value="1"/>
</dbReference>
<evidence type="ECO:0000313" key="3">
    <source>
        <dbReference type="Proteomes" id="UP000015103"/>
    </source>
</evidence>
<dbReference type="HOGENOM" id="CLU_494617_0_0_1"/>
<dbReference type="EnsemblMetazoa" id="RPRC010863-RA">
    <property type="protein sequence ID" value="RPRC010863-PA"/>
    <property type="gene ID" value="RPRC010863"/>
</dbReference>
<evidence type="ECO:0000313" key="2">
    <source>
        <dbReference type="EnsemblMetazoa" id="RPRC010863-PA"/>
    </source>
</evidence>
<dbReference type="InterPro" id="IPR003433">
    <property type="entry name" value="Capsid_VP4_densovirus"/>
</dbReference>
<accession>T1I3J4</accession>
<evidence type="ECO:0000256" key="1">
    <source>
        <dbReference type="SAM" id="MobiDB-lite"/>
    </source>
</evidence>
<dbReference type="EMBL" id="ACPB03022483">
    <property type="status" value="NOT_ANNOTATED_CDS"/>
    <property type="molecule type" value="Genomic_DNA"/>
</dbReference>
<dbReference type="Proteomes" id="UP000015103">
    <property type="component" value="Unassembled WGS sequence"/>
</dbReference>
<keyword evidence="3" id="KW-1185">Reference proteome</keyword>